<feature type="coiled-coil region" evidence="1">
    <location>
        <begin position="511"/>
        <end position="572"/>
    </location>
</feature>
<protein>
    <submittedName>
        <fullName evidence="3">Uncharacterized protein</fullName>
    </submittedName>
</protein>
<dbReference type="EMBL" id="LN899821">
    <property type="protein sequence ID" value="CUV20751.1"/>
    <property type="molecule type" value="Genomic_DNA"/>
</dbReference>
<proteinExistence type="predicted"/>
<reference evidence="3" key="1">
    <citation type="submission" date="2015-10" db="EMBL/GenBank/DDBJ databases">
        <authorList>
            <person name="Gilbert D.G."/>
        </authorList>
    </citation>
    <scope>NUCLEOTIDE SEQUENCE</scope>
    <source>
        <strain evidence="3">Phyl III-seqv23</strain>
    </source>
</reference>
<name>A0A0S4UEW6_RALSL</name>
<gene>
    <name evidence="3" type="ORF">PSS4_v1_1700006</name>
</gene>
<organism evidence="3">
    <name type="scientific">Ralstonia solanacearum</name>
    <name type="common">Pseudomonas solanacearum</name>
    <dbReference type="NCBI Taxonomy" id="305"/>
    <lineage>
        <taxon>Bacteria</taxon>
        <taxon>Pseudomonadati</taxon>
        <taxon>Pseudomonadota</taxon>
        <taxon>Betaproteobacteria</taxon>
        <taxon>Burkholderiales</taxon>
        <taxon>Burkholderiaceae</taxon>
        <taxon>Ralstonia</taxon>
        <taxon>Ralstonia solanacearum species complex</taxon>
    </lineage>
</organism>
<evidence type="ECO:0000256" key="2">
    <source>
        <dbReference type="SAM" id="MobiDB-lite"/>
    </source>
</evidence>
<evidence type="ECO:0000256" key="1">
    <source>
        <dbReference type="SAM" id="Coils"/>
    </source>
</evidence>
<sequence length="830" mass="89909">MIPKTLPTHTAPISAPDGSPPEAGEQASPRRSSDVQAPRTASPDLRILADKGHGGRVGRSLSDIGAQSMLRRHATLPRSASQGGMAPMSVPDVPDVPDVAASGVSLSGGVGSADSTGSVAQGPAPTGSARRSELLGDYQAAIHRPLDLQRALTAIQLRSAAEIYCEKKNNLARFMPRLPRLPASERHFQALLDKPVDDLIADVQKHPHRYSRTQLTDLAQHHLLAALNIDVKQYREGIHKAALYEGLHSVAGRVVSAAASGISIGVSELPGVKHATSAVVKGIKKGVKILSHELPPNVINPALTGSLRSITDVKEAFKRVGGLPVVAPQIDQSHDMGRIVQSAKEKRRQLDEAIAHFRSAHRTDPQALGRLVDAFLALHNVADRQYRRRIGLNRTQTYSKGWGMAVNGVAATGAVVTATVPVVGQIAGPAIIGATIPLQWGAGYLDERRSKHRYNLRANTKWGDFLKEDAAHIHFIDLKPKHVSEPALRRSFMTQPEVQIAAIREVYEDGLGELMRQHAELGNKIAEQENKIDAQRRTGRPARALVPQREQLRELEQRRGDLEHRINEAKQHAGHFESFDIERWHSIPADSLIGRCLDDLNQLEKANRHARLRKPGEGAQIVQRYVQAFHGGLSTGTALPIVDAITSIDAFYTHDAQGNTGALQPAPEVAAVGAGVVGGTVFTAATGEVRMSKAYNKKLMSELRVSSETYAAHEDQWVFRADNRSVDLRTTAGYRQHVHSKRDELALVGQALKHGLTSGPVGLKNLLLAKGELRHARASLRSALNALVEARLSRTETAGKRAPTISAMKDALYDYPAVRQHLGVDAEAVG</sequence>
<evidence type="ECO:0000313" key="3">
    <source>
        <dbReference type="EMBL" id="CUV20751.1"/>
    </source>
</evidence>
<accession>A0A0S4UEW6</accession>
<feature type="region of interest" description="Disordered" evidence="2">
    <location>
        <begin position="1"/>
        <end position="60"/>
    </location>
</feature>
<keyword evidence="1" id="KW-0175">Coiled coil</keyword>
<feature type="region of interest" description="Disordered" evidence="2">
    <location>
        <begin position="104"/>
        <end position="130"/>
    </location>
</feature>
<dbReference type="AlphaFoldDB" id="A0A0S4UEW6"/>